<gene>
    <name evidence="1" type="ORF">NX801_13580</name>
</gene>
<accession>A0ABT2CGY0</accession>
<reference evidence="1" key="1">
    <citation type="submission" date="2022-08" db="EMBL/GenBank/DDBJ databases">
        <authorList>
            <person name="Somphong A."/>
            <person name="Phongsopitanun W."/>
        </authorList>
    </citation>
    <scope>NUCLEOTIDE SEQUENCE</scope>
    <source>
        <strain evidence="1">LP05-1</strain>
    </source>
</reference>
<dbReference type="EMBL" id="JANUGQ010000010">
    <property type="protein sequence ID" value="MCS0636670.1"/>
    <property type="molecule type" value="Genomic_DNA"/>
</dbReference>
<keyword evidence="2" id="KW-1185">Reference proteome</keyword>
<proteinExistence type="predicted"/>
<protein>
    <submittedName>
        <fullName evidence="1">Uncharacterized protein</fullName>
    </submittedName>
</protein>
<evidence type="ECO:0000313" key="1">
    <source>
        <dbReference type="EMBL" id="MCS0636670.1"/>
    </source>
</evidence>
<name>A0ABT2CGY0_9ACTN</name>
<dbReference type="RefSeq" id="WP_258787915.1">
    <property type="nucleotide sequence ID" value="NZ_JANUGQ010000010.1"/>
</dbReference>
<organism evidence="1 2">
    <name type="scientific">Streptomyces pyxinae</name>
    <dbReference type="NCBI Taxonomy" id="2970734"/>
    <lineage>
        <taxon>Bacteria</taxon>
        <taxon>Bacillati</taxon>
        <taxon>Actinomycetota</taxon>
        <taxon>Actinomycetes</taxon>
        <taxon>Kitasatosporales</taxon>
        <taxon>Streptomycetaceae</taxon>
        <taxon>Streptomyces</taxon>
    </lineage>
</organism>
<comment type="caution">
    <text evidence="1">The sequence shown here is derived from an EMBL/GenBank/DDBJ whole genome shotgun (WGS) entry which is preliminary data.</text>
</comment>
<dbReference type="Proteomes" id="UP001431313">
    <property type="component" value="Unassembled WGS sequence"/>
</dbReference>
<sequence>MVELCLELSLTRVREEITRRQAEAAAAAVAAARPAARPEPAPGYRLERLRDAARTPVRIHRADRLNDFPPERHVPQPVCHRIELAQGFGGELPM</sequence>
<evidence type="ECO:0000313" key="2">
    <source>
        <dbReference type="Proteomes" id="UP001431313"/>
    </source>
</evidence>